<dbReference type="Pfam" id="PF02661">
    <property type="entry name" value="Fic"/>
    <property type="match status" value="1"/>
</dbReference>
<dbReference type="EC" id="2.7.7.108" evidence="5"/>
<dbReference type="PROSITE" id="PS51459">
    <property type="entry name" value="FIDO"/>
    <property type="match status" value="1"/>
</dbReference>
<dbReference type="Proteomes" id="UP001183420">
    <property type="component" value="Unassembled WGS sequence"/>
</dbReference>
<dbReference type="EMBL" id="JAVREM010000005">
    <property type="protein sequence ID" value="MDT0318287.1"/>
    <property type="molecule type" value="Genomic_DNA"/>
</dbReference>
<accession>A0ABU2LL25</accession>
<evidence type="ECO:0000256" key="6">
    <source>
        <dbReference type="ARBA" id="ARBA00047939"/>
    </source>
</evidence>
<keyword evidence="2" id="KW-0548">Nucleotidyltransferase</keyword>
<gene>
    <name evidence="9" type="ORF">RNC47_08065</name>
</gene>
<dbReference type="InterPro" id="IPR003812">
    <property type="entry name" value="Fido"/>
</dbReference>
<comment type="caution">
    <text evidence="9">The sequence shown here is derived from an EMBL/GenBank/DDBJ whole genome shotgun (WGS) entry which is preliminary data.</text>
</comment>
<comment type="catalytic activity">
    <reaction evidence="6">
        <text>L-threonyl-[protein] + ATP = 3-O-(5'-adenylyl)-L-threonyl-[protein] + diphosphate</text>
        <dbReference type="Rhea" id="RHEA:54292"/>
        <dbReference type="Rhea" id="RHEA-COMP:11060"/>
        <dbReference type="Rhea" id="RHEA-COMP:13847"/>
        <dbReference type="ChEBI" id="CHEBI:30013"/>
        <dbReference type="ChEBI" id="CHEBI:30616"/>
        <dbReference type="ChEBI" id="CHEBI:33019"/>
        <dbReference type="ChEBI" id="CHEBI:138113"/>
        <dbReference type="EC" id="2.7.7.108"/>
    </reaction>
</comment>
<evidence type="ECO:0000256" key="2">
    <source>
        <dbReference type="ARBA" id="ARBA00022695"/>
    </source>
</evidence>
<evidence type="ECO:0000256" key="7">
    <source>
        <dbReference type="ARBA" id="ARBA00048696"/>
    </source>
</evidence>
<evidence type="ECO:0000256" key="5">
    <source>
        <dbReference type="ARBA" id="ARBA00034531"/>
    </source>
</evidence>
<keyword evidence="10" id="KW-1185">Reference proteome</keyword>
<evidence type="ECO:0000313" key="10">
    <source>
        <dbReference type="Proteomes" id="UP001183420"/>
    </source>
</evidence>
<dbReference type="SUPFAM" id="SSF140931">
    <property type="entry name" value="Fic-like"/>
    <property type="match status" value="1"/>
</dbReference>
<dbReference type="PANTHER" id="PTHR39560">
    <property type="entry name" value="PROTEIN ADENYLYLTRANSFERASE FIC-RELATED"/>
    <property type="match status" value="1"/>
</dbReference>
<protein>
    <recommendedName>
        <fullName evidence="5">protein adenylyltransferase</fullName>
        <ecNumber evidence="5">2.7.7.108</ecNumber>
    </recommendedName>
</protein>
<proteinExistence type="predicted"/>
<dbReference type="InterPro" id="IPR036597">
    <property type="entry name" value="Fido-like_dom_sf"/>
</dbReference>
<keyword evidence="4" id="KW-0067">ATP-binding</keyword>
<comment type="catalytic activity">
    <reaction evidence="7">
        <text>L-tyrosyl-[protein] + ATP = O-(5'-adenylyl)-L-tyrosyl-[protein] + diphosphate</text>
        <dbReference type="Rhea" id="RHEA:54288"/>
        <dbReference type="Rhea" id="RHEA-COMP:10136"/>
        <dbReference type="Rhea" id="RHEA-COMP:13846"/>
        <dbReference type="ChEBI" id="CHEBI:30616"/>
        <dbReference type="ChEBI" id="CHEBI:33019"/>
        <dbReference type="ChEBI" id="CHEBI:46858"/>
        <dbReference type="ChEBI" id="CHEBI:83624"/>
        <dbReference type="EC" id="2.7.7.108"/>
    </reaction>
</comment>
<evidence type="ECO:0000256" key="4">
    <source>
        <dbReference type="ARBA" id="ARBA00022840"/>
    </source>
</evidence>
<evidence type="ECO:0000313" key="9">
    <source>
        <dbReference type="EMBL" id="MDT0318287.1"/>
    </source>
</evidence>
<keyword evidence="3" id="KW-0547">Nucleotide-binding</keyword>
<evidence type="ECO:0000256" key="3">
    <source>
        <dbReference type="ARBA" id="ARBA00022741"/>
    </source>
</evidence>
<evidence type="ECO:0000256" key="1">
    <source>
        <dbReference type="ARBA" id="ARBA00022679"/>
    </source>
</evidence>
<dbReference type="RefSeq" id="WP_311596862.1">
    <property type="nucleotide sequence ID" value="NZ_JAVREM010000005.1"/>
</dbReference>
<dbReference type="Gene3D" id="1.10.3290.10">
    <property type="entry name" value="Fido-like domain"/>
    <property type="match status" value="1"/>
</dbReference>
<keyword evidence="1" id="KW-0808">Transferase</keyword>
<dbReference type="PANTHER" id="PTHR39560:SF1">
    <property type="entry name" value="PROTEIN ADENYLYLTRANSFERASE FIC-RELATED"/>
    <property type="match status" value="1"/>
</dbReference>
<evidence type="ECO:0000259" key="8">
    <source>
        <dbReference type="PROSITE" id="PS51459"/>
    </source>
</evidence>
<name>A0ABU2LL25_9ACTN</name>
<sequence>MSDPYLLPSGALRNKLGITDPRALSEAEADISRARLAILTSRPLPGDYDLAHLQRFHSVIFGDVYPWAGELRTVDLTKWTSFCPVRNICTYADEVFGRLRSANWLRGLPRADFVREIAVLYGDVNALHPFREGNGRAQRAFLGQLSSEAGWSLRWSDLSAIENTEASVKSFLGDNGPLERMMDKLVGGRPE</sequence>
<organism evidence="9 10">
    <name type="scientific">Streptomyces millisiae</name>
    <dbReference type="NCBI Taxonomy" id="3075542"/>
    <lineage>
        <taxon>Bacteria</taxon>
        <taxon>Bacillati</taxon>
        <taxon>Actinomycetota</taxon>
        <taxon>Actinomycetes</taxon>
        <taxon>Kitasatosporales</taxon>
        <taxon>Streptomycetaceae</taxon>
        <taxon>Streptomyces</taxon>
    </lineage>
</organism>
<feature type="domain" description="Fido" evidence="8">
    <location>
        <begin position="48"/>
        <end position="187"/>
    </location>
</feature>
<reference evidence="10" key="1">
    <citation type="submission" date="2023-07" db="EMBL/GenBank/DDBJ databases">
        <title>30 novel species of actinomycetes from the DSMZ collection.</title>
        <authorList>
            <person name="Nouioui I."/>
        </authorList>
    </citation>
    <scope>NUCLEOTIDE SEQUENCE [LARGE SCALE GENOMIC DNA]</scope>
    <source>
        <strain evidence="10">DSM 44918</strain>
    </source>
</reference>